<dbReference type="STRING" id="9544.ENSMMUP00000021464"/>
<keyword evidence="2" id="KW-1133">Transmembrane helix</keyword>
<dbReference type="Bgee" id="ENSMMUG00000016342">
    <property type="expression patterns" value="Expressed in adipose tissue and 18 other cell types or tissues"/>
</dbReference>
<dbReference type="RefSeq" id="XP_014972945.1">
    <property type="nucleotide sequence ID" value="XM_015117459.2"/>
</dbReference>
<evidence type="ECO:0000256" key="2">
    <source>
        <dbReference type="SAM" id="Phobius"/>
    </source>
</evidence>
<organism evidence="3 4">
    <name type="scientific">Macaca mulatta</name>
    <name type="common">Rhesus macaque</name>
    <dbReference type="NCBI Taxonomy" id="9544"/>
    <lineage>
        <taxon>Eukaryota</taxon>
        <taxon>Metazoa</taxon>
        <taxon>Chordata</taxon>
        <taxon>Craniata</taxon>
        <taxon>Vertebrata</taxon>
        <taxon>Euteleostomi</taxon>
        <taxon>Mammalia</taxon>
        <taxon>Eutheria</taxon>
        <taxon>Euarchontoglires</taxon>
        <taxon>Primates</taxon>
        <taxon>Haplorrhini</taxon>
        <taxon>Catarrhini</taxon>
        <taxon>Cercopithecidae</taxon>
        <taxon>Cercopithecinae</taxon>
        <taxon>Macaca</taxon>
    </lineage>
</organism>
<evidence type="ECO:0000313" key="3">
    <source>
        <dbReference type="Ensembl" id="ENSMMUP00000021464.1"/>
    </source>
</evidence>
<accession>F7GRF5</accession>
<reference evidence="3" key="4">
    <citation type="submission" date="2025-09" db="UniProtKB">
        <authorList>
            <consortium name="Ensembl"/>
        </authorList>
    </citation>
    <scope>IDENTIFICATION</scope>
    <source>
        <strain evidence="3">17573</strain>
    </source>
</reference>
<dbReference type="CTD" id="646962"/>
<evidence type="ECO:0000256" key="1">
    <source>
        <dbReference type="SAM" id="MobiDB-lite"/>
    </source>
</evidence>
<feature type="transmembrane region" description="Helical" evidence="2">
    <location>
        <begin position="12"/>
        <end position="35"/>
    </location>
</feature>
<dbReference type="InParanoid" id="F7GRF5"/>
<dbReference type="GeneID" id="100426328"/>
<protein>
    <submittedName>
        <fullName evidence="3">Histidine rich carboxyl terminus 1</fullName>
    </submittedName>
</protein>
<reference evidence="4" key="1">
    <citation type="journal article" date="2007" name="Science">
        <title>Evolutionary and biomedical insights from the rhesus macaque genome.</title>
        <authorList>
            <person name="Gibbs R.A."/>
            <person name="Rogers J."/>
            <person name="Katze M.G."/>
            <person name="Bumgarner R."/>
            <person name="Weinstock G.M."/>
            <person name="Mardis E.R."/>
            <person name="Remington K.A."/>
            <person name="Strausberg R.L."/>
            <person name="Venter J.C."/>
            <person name="Wilson R.K."/>
            <person name="Batzer M.A."/>
            <person name="Bustamante C.D."/>
            <person name="Eichler E.E."/>
            <person name="Hahn M.W."/>
            <person name="Hardison R.C."/>
            <person name="Makova K.D."/>
            <person name="Miller W."/>
            <person name="Milosavljevic A."/>
            <person name="Palermo R.E."/>
            <person name="Siepel A."/>
            <person name="Sikela J.M."/>
            <person name="Attaway T."/>
            <person name="Bell S."/>
            <person name="Bernard K.E."/>
            <person name="Buhay C.J."/>
            <person name="Chandrabose M.N."/>
            <person name="Dao M."/>
            <person name="Davis C."/>
            <person name="Delehaunty K.D."/>
            <person name="Ding Y."/>
            <person name="Dinh H.H."/>
            <person name="Dugan-Rocha S."/>
            <person name="Fulton L.A."/>
            <person name="Gabisi R.A."/>
            <person name="Garner T.T."/>
            <person name="Godfrey J."/>
            <person name="Hawes A.C."/>
            <person name="Hernandez J."/>
            <person name="Hines S."/>
            <person name="Holder M."/>
            <person name="Hume J."/>
            <person name="Jhangiani S.N."/>
            <person name="Joshi V."/>
            <person name="Khan Z.M."/>
            <person name="Kirkness E.F."/>
            <person name="Cree A."/>
            <person name="Fowler R.G."/>
            <person name="Lee S."/>
            <person name="Lewis L.R."/>
            <person name="Li Z."/>
            <person name="Liu Y.-S."/>
            <person name="Moore S.M."/>
            <person name="Muzny D."/>
            <person name="Nazareth L.V."/>
            <person name="Ngo D.N."/>
            <person name="Okwuonu G.O."/>
            <person name="Pai G."/>
            <person name="Parker D."/>
            <person name="Paul H.A."/>
            <person name="Pfannkoch C."/>
            <person name="Pohl C.S."/>
            <person name="Rogers Y.-H.C."/>
            <person name="Ruiz S.J."/>
            <person name="Sabo A."/>
            <person name="Santibanez J."/>
            <person name="Schneider B.W."/>
            <person name="Smith S.M."/>
            <person name="Sodergren E."/>
            <person name="Svatek A.F."/>
            <person name="Utterback T.R."/>
            <person name="Vattathil S."/>
            <person name="Warren W."/>
            <person name="White C.S."/>
            <person name="Chinwalla A.T."/>
            <person name="Feng Y."/>
            <person name="Halpern A.L."/>
            <person name="Hillier L.W."/>
            <person name="Huang X."/>
            <person name="Minx P."/>
            <person name="Nelson J.O."/>
            <person name="Pepin K.H."/>
            <person name="Qin X."/>
            <person name="Sutton G.G."/>
            <person name="Venter E."/>
            <person name="Walenz B.P."/>
            <person name="Wallis J.W."/>
            <person name="Worley K.C."/>
            <person name="Yang S.-P."/>
            <person name="Jones S.M."/>
            <person name="Marra M.A."/>
            <person name="Rocchi M."/>
            <person name="Schein J.E."/>
            <person name="Baertsch R."/>
            <person name="Clarke L."/>
            <person name="Csuros M."/>
            <person name="Glasscock J."/>
            <person name="Harris R.A."/>
            <person name="Havlak P."/>
            <person name="Jackson A.R."/>
            <person name="Jiang H."/>
            <person name="Liu Y."/>
            <person name="Messina D.N."/>
            <person name="Shen Y."/>
            <person name="Song H.X.-Z."/>
            <person name="Wylie T."/>
            <person name="Zhang L."/>
            <person name="Birney E."/>
            <person name="Han K."/>
            <person name="Konkel M.K."/>
            <person name="Lee J."/>
            <person name="Smit A.F.A."/>
            <person name="Ullmer B."/>
            <person name="Wang H."/>
            <person name="Xing J."/>
            <person name="Burhans R."/>
            <person name="Cheng Z."/>
            <person name="Karro J.E."/>
            <person name="Ma J."/>
            <person name="Raney B."/>
            <person name="She X."/>
            <person name="Cox M.J."/>
            <person name="Demuth J.P."/>
            <person name="Dumas L.J."/>
            <person name="Han S.-G."/>
            <person name="Hopkins J."/>
            <person name="Karimpour-Fard A."/>
            <person name="Kim Y.H."/>
            <person name="Pollack J.R."/>
            <person name="Vinar T."/>
            <person name="Addo-Quaye C."/>
            <person name="Degenhardt J."/>
            <person name="Denby A."/>
            <person name="Hubisz M.J."/>
            <person name="Indap A."/>
            <person name="Kosiol C."/>
            <person name="Lahn B.T."/>
            <person name="Lawson H.A."/>
            <person name="Marklein A."/>
            <person name="Nielsen R."/>
            <person name="Vallender E.J."/>
            <person name="Clark A.G."/>
            <person name="Ferguson B."/>
            <person name="Hernandez R.D."/>
            <person name="Hirani K."/>
            <person name="Kehrer-Sawatzki H."/>
            <person name="Kolb J."/>
            <person name="Patil S."/>
            <person name="Pu L.-L."/>
            <person name="Ren Y."/>
            <person name="Smith D.G."/>
            <person name="Wheeler D.A."/>
            <person name="Schenck I."/>
            <person name="Ball E.V."/>
            <person name="Chen R."/>
            <person name="Cooper D.N."/>
            <person name="Giardine B."/>
            <person name="Hsu F."/>
            <person name="Kent W.J."/>
            <person name="Lesk A."/>
            <person name="Nelson D.L."/>
            <person name="O'brien W.E."/>
            <person name="Pruefer K."/>
            <person name="Stenson P.D."/>
            <person name="Wallace J.C."/>
            <person name="Ke H."/>
            <person name="Liu X.-M."/>
            <person name="Wang P."/>
            <person name="Xiang A.P."/>
            <person name="Yang F."/>
            <person name="Barber G.P."/>
            <person name="Haussler D."/>
            <person name="Karolchik D."/>
            <person name="Kern A.D."/>
            <person name="Kuhn R.M."/>
            <person name="Smith K.E."/>
            <person name="Zwieg A.S."/>
        </authorList>
    </citation>
    <scope>NUCLEOTIDE SEQUENCE [LARGE SCALE GENOMIC DNA]</scope>
    <source>
        <strain evidence="4">17573</strain>
    </source>
</reference>
<dbReference type="OrthoDB" id="9685540at2759"/>
<dbReference type="PANTHER" id="PTHR23009:SF2">
    <property type="entry name" value="HISTIDINE-RICH CARBOXYL TERMINUS PROTEIN 1"/>
    <property type="match status" value="1"/>
</dbReference>
<dbReference type="OMA" id="QPWPFRR"/>
<dbReference type="AlphaFoldDB" id="F7GRF5"/>
<dbReference type="PANTHER" id="PTHR23009">
    <property type="match status" value="1"/>
</dbReference>
<reference evidence="3" key="3">
    <citation type="submission" date="2025-08" db="UniProtKB">
        <authorList>
            <consortium name="Ensembl"/>
        </authorList>
    </citation>
    <scope>IDENTIFICATION</scope>
    <source>
        <strain evidence="3">17573</strain>
    </source>
</reference>
<keyword evidence="2" id="KW-0812">Transmembrane</keyword>
<dbReference type="VGNC" id="VGNC:73465">
    <property type="gene designation" value="HRCT1"/>
</dbReference>
<dbReference type="eggNOG" id="ENOG502SX6E">
    <property type="taxonomic scope" value="Eukaryota"/>
</dbReference>
<dbReference type="Pfam" id="PF15758">
    <property type="entry name" value="HRCT1"/>
    <property type="match status" value="1"/>
</dbReference>
<sequence length="116" mass="13238">MMGLLGSTALVGWITGAAVAVLLLLLLLATCLFHGRQDCDVERNRIAAGGNRVRRAQPWPFRRRGHLGIFHHHHHPGHVSHVPNVGLHHHHPRHTPHHLHHHHHPHPHRHHPRHAC</sequence>
<dbReference type="GeneTree" id="ENSGT00510000049544"/>
<proteinExistence type="predicted"/>
<dbReference type="Ensembl" id="ENSMMUT00000022949.3">
    <property type="protein sequence ID" value="ENSMMUP00000021464.1"/>
    <property type="gene ID" value="ENSMMUG00000016342.3"/>
</dbReference>
<dbReference type="Proteomes" id="UP000006718">
    <property type="component" value="Chromosome 15"/>
</dbReference>
<keyword evidence="2" id="KW-0472">Membrane</keyword>
<dbReference type="PaxDb" id="9544-ENSMMUP00000021464"/>
<name>F7GRF5_MACMU</name>
<dbReference type="HOGENOM" id="CLU_177134_0_0_1"/>
<feature type="region of interest" description="Disordered" evidence="1">
    <location>
        <begin position="86"/>
        <end position="116"/>
    </location>
</feature>
<dbReference type="FunCoup" id="F7GRF5">
    <property type="interactions" value="2"/>
</dbReference>
<keyword evidence="4" id="KW-1185">Reference proteome</keyword>
<evidence type="ECO:0000313" key="5">
    <source>
        <dbReference type="VGNC" id="VGNC:73465"/>
    </source>
</evidence>
<reference evidence="3" key="2">
    <citation type="submission" date="2019-01" db="EMBL/GenBank/DDBJ databases">
        <authorList>
            <person name="Graves T."/>
            <person name="Eichler E.E."/>
            <person name="Wilson R.K."/>
        </authorList>
    </citation>
    <scope>NUCLEOTIDE SEQUENCE [LARGE SCALE GENOMIC DNA]</scope>
    <source>
        <strain evidence="3">17573</strain>
    </source>
</reference>
<gene>
    <name evidence="3 5" type="primary">HRCT1</name>
</gene>
<feature type="compositionally biased region" description="Basic residues" evidence="1">
    <location>
        <begin position="87"/>
        <end position="116"/>
    </location>
</feature>
<dbReference type="KEGG" id="mcc:100426328"/>
<dbReference type="VEuPathDB" id="HostDB:ENSMMUG00000016342"/>
<evidence type="ECO:0000313" key="4">
    <source>
        <dbReference type="Proteomes" id="UP000006718"/>
    </source>
</evidence>
<dbReference type="InterPro" id="IPR031506">
    <property type="entry name" value="HRCT1"/>
</dbReference>